<feature type="domain" description="DUF4142" evidence="2">
    <location>
        <begin position="46"/>
        <end position="173"/>
    </location>
</feature>
<organism evidence="3 4">
    <name type="scientific">Actinoplanes italicus</name>
    <dbReference type="NCBI Taxonomy" id="113567"/>
    <lineage>
        <taxon>Bacteria</taxon>
        <taxon>Bacillati</taxon>
        <taxon>Actinomycetota</taxon>
        <taxon>Actinomycetes</taxon>
        <taxon>Micromonosporales</taxon>
        <taxon>Micromonosporaceae</taxon>
        <taxon>Actinoplanes</taxon>
    </lineage>
</organism>
<evidence type="ECO:0000256" key="1">
    <source>
        <dbReference type="SAM" id="SignalP"/>
    </source>
</evidence>
<dbReference type="OrthoDB" id="3405189at2"/>
<dbReference type="RefSeq" id="WP_106315667.1">
    <property type="nucleotide sequence ID" value="NZ_PVMZ01000001.1"/>
</dbReference>
<reference evidence="3 4" key="1">
    <citation type="submission" date="2018-03" db="EMBL/GenBank/DDBJ databases">
        <title>Genomic Encyclopedia of Archaeal and Bacterial Type Strains, Phase II (KMG-II): from individual species to whole genera.</title>
        <authorList>
            <person name="Goeker M."/>
        </authorList>
    </citation>
    <scope>NUCLEOTIDE SEQUENCE [LARGE SCALE GENOMIC DNA]</scope>
    <source>
        <strain evidence="3 4">DSM 43146</strain>
    </source>
</reference>
<dbReference type="InterPro" id="IPR006311">
    <property type="entry name" value="TAT_signal"/>
</dbReference>
<sequence length="191" mass="20225">MSFRHKLFTLSMAAVAALSAGPAAAAPAAPAATRHAVAAARPASPEAEFLIAVHQGNLAQIAAGRLAARKSENRVVRKLGKRFATYHRKLDAQVTQAAQTLGVNLPTEPNSEQKDLAGQYRAASGAEFDALFLSTQLSGYERAAKLAQVILQVSTDPAIHEIVEGAGPKIEANRIALSSARDQLLKEQPRQ</sequence>
<dbReference type="AlphaFoldDB" id="A0A2T0KQM6"/>
<accession>A0A2T0KQM6</accession>
<gene>
    <name evidence="3" type="ORF">CLV67_101758</name>
</gene>
<comment type="caution">
    <text evidence="3">The sequence shown here is derived from an EMBL/GenBank/DDBJ whole genome shotgun (WGS) entry which is preliminary data.</text>
</comment>
<dbReference type="Pfam" id="PF13628">
    <property type="entry name" value="DUF4142"/>
    <property type="match status" value="1"/>
</dbReference>
<dbReference type="Proteomes" id="UP000239415">
    <property type="component" value="Unassembled WGS sequence"/>
</dbReference>
<feature type="signal peptide" evidence="1">
    <location>
        <begin position="1"/>
        <end position="25"/>
    </location>
</feature>
<proteinExistence type="predicted"/>
<dbReference type="PANTHER" id="PTHR38593">
    <property type="entry name" value="BLR2558 PROTEIN"/>
    <property type="match status" value="1"/>
</dbReference>
<evidence type="ECO:0000313" key="3">
    <source>
        <dbReference type="EMBL" id="PRX26030.1"/>
    </source>
</evidence>
<dbReference type="InterPro" id="IPR025419">
    <property type="entry name" value="DUF4142"/>
</dbReference>
<evidence type="ECO:0000313" key="4">
    <source>
        <dbReference type="Proteomes" id="UP000239415"/>
    </source>
</evidence>
<dbReference type="Gene3D" id="1.20.1260.10">
    <property type="match status" value="1"/>
</dbReference>
<protein>
    <submittedName>
        <fullName evidence="3">Putative membrane protein</fullName>
    </submittedName>
</protein>
<dbReference type="PANTHER" id="PTHR38593:SF1">
    <property type="entry name" value="BLR2558 PROTEIN"/>
    <property type="match status" value="1"/>
</dbReference>
<dbReference type="InterPro" id="IPR012347">
    <property type="entry name" value="Ferritin-like"/>
</dbReference>
<name>A0A2T0KQM6_9ACTN</name>
<keyword evidence="4" id="KW-1185">Reference proteome</keyword>
<evidence type="ECO:0000259" key="2">
    <source>
        <dbReference type="Pfam" id="PF13628"/>
    </source>
</evidence>
<feature type="chain" id="PRO_5015523082" evidence="1">
    <location>
        <begin position="26"/>
        <end position="191"/>
    </location>
</feature>
<dbReference type="EMBL" id="PVMZ01000001">
    <property type="protein sequence ID" value="PRX26030.1"/>
    <property type="molecule type" value="Genomic_DNA"/>
</dbReference>
<keyword evidence="1" id="KW-0732">Signal</keyword>
<dbReference type="PROSITE" id="PS51318">
    <property type="entry name" value="TAT"/>
    <property type="match status" value="1"/>
</dbReference>